<evidence type="ECO:0000313" key="2">
    <source>
        <dbReference type="Proteomes" id="UP000827976"/>
    </source>
</evidence>
<dbReference type="EC" id="1.1.3.8" evidence="1"/>
<proteinExistence type="predicted"/>
<name>A0ACB7TT98_DIOAL</name>
<reference evidence="2" key="1">
    <citation type="journal article" date="2022" name="Nat. Commun.">
        <title>Chromosome evolution and the genetic basis of agronomically important traits in greater yam.</title>
        <authorList>
            <person name="Bredeson J.V."/>
            <person name="Lyons J.B."/>
            <person name="Oniyinde I.O."/>
            <person name="Okereke N.R."/>
            <person name="Kolade O."/>
            <person name="Nnabue I."/>
            <person name="Nwadili C.O."/>
            <person name="Hribova E."/>
            <person name="Parker M."/>
            <person name="Nwogha J."/>
            <person name="Shu S."/>
            <person name="Carlson J."/>
            <person name="Kariba R."/>
            <person name="Muthemba S."/>
            <person name="Knop K."/>
            <person name="Barton G.J."/>
            <person name="Sherwood A.V."/>
            <person name="Lopez-Montes A."/>
            <person name="Asiedu R."/>
            <person name="Jamnadass R."/>
            <person name="Muchugi A."/>
            <person name="Goodstein D."/>
            <person name="Egesi C.N."/>
            <person name="Featherston J."/>
            <person name="Asfaw A."/>
            <person name="Simpson G.G."/>
            <person name="Dolezel J."/>
            <person name="Hendre P.S."/>
            <person name="Van Deynze A."/>
            <person name="Kumar P.L."/>
            <person name="Obidiegwu J.E."/>
            <person name="Bhattacharjee R."/>
            <person name="Rokhsar D.S."/>
        </authorList>
    </citation>
    <scope>NUCLEOTIDE SEQUENCE [LARGE SCALE GENOMIC DNA]</scope>
    <source>
        <strain evidence="2">cv. TDa95/00328</strain>
    </source>
</reference>
<dbReference type="EMBL" id="CM037030">
    <property type="protein sequence ID" value="KAH7651746.1"/>
    <property type="molecule type" value="Genomic_DNA"/>
</dbReference>
<evidence type="ECO:0000313" key="1">
    <source>
        <dbReference type="EMBL" id="KAH7651746.1"/>
    </source>
</evidence>
<dbReference type="EC" id="1.1.3.37" evidence="1"/>
<accession>A0ACB7TT98</accession>
<protein>
    <submittedName>
        <fullName evidence="1">D-arabinono-1,4-lactone oxidase protein</fullName>
        <ecNumber evidence="1">1.1.3.37</ecNumber>
        <ecNumber evidence="1">1.1.3.8</ecNumber>
    </submittedName>
</protein>
<keyword evidence="2" id="KW-1185">Reference proteome</keyword>
<gene>
    <name evidence="1" type="ORF">IHE45_20G077600</name>
</gene>
<keyword evidence="1" id="KW-0560">Oxidoreductase</keyword>
<sequence length="586" mass="64254">MATTTTTTTITITITITLLLFCFITTTMSFPPSPPIQCNNTICLLSNAYGIFNTRNPCPVPSVLYPSSEQDLLAAVAMATKSNLKIKLVSSFSHTIPKFSCPNPTSNALLISTSKYSTNIEINPSQRTVTADAGVGLRALIDRVEAAGMSLVAAPYWEGVSIGGLVSTGSHGSSWWGNGGAVHDHVVGMRLVVPAGRSEGYAKVVTVVAGDPLFDAARVSLGMIAAISKVTLSLEPRFKRSITFSFQNDSSFEDDFMDLAKKHEFADISWFPSQKQAIYRIDDRVPMSTPGEGVNDFIGFQSTATLTSTAVRASEKAAEKAKSVKGKCTLASMELSAKKLVGFGLKNNNILFTGYPVVGYQGKMQTSGSCLYSSSLDLLSSCAWDPRIKGLVFYETTAIFSPQKFRDFIQDVKKLRDMNPDNFCGIDNYNGMLIRFVKRSTAYLGQPEDSVVVDFNYFRADDAMTPRLSEDVWEEVEQMAFFKHGARPHWAKNRKVAFLGVQEKYPFMSSFIAARKKIDPLGVFYSPWSEEILMGHVTSKDDGCALEGQCVCSEDRHCSPSNGYFCKPGLVYQEARVCRYSSTAIE</sequence>
<comment type="caution">
    <text evidence="1">The sequence shown here is derived from an EMBL/GenBank/DDBJ whole genome shotgun (WGS) entry which is preliminary data.</text>
</comment>
<dbReference type="Proteomes" id="UP000827976">
    <property type="component" value="Chromosome 20"/>
</dbReference>
<organism evidence="1 2">
    <name type="scientific">Dioscorea alata</name>
    <name type="common">Purple yam</name>
    <dbReference type="NCBI Taxonomy" id="55571"/>
    <lineage>
        <taxon>Eukaryota</taxon>
        <taxon>Viridiplantae</taxon>
        <taxon>Streptophyta</taxon>
        <taxon>Embryophyta</taxon>
        <taxon>Tracheophyta</taxon>
        <taxon>Spermatophyta</taxon>
        <taxon>Magnoliopsida</taxon>
        <taxon>Liliopsida</taxon>
        <taxon>Dioscoreales</taxon>
        <taxon>Dioscoreaceae</taxon>
        <taxon>Dioscorea</taxon>
    </lineage>
</organism>